<sequence>MRLHPDTTKIFSSSSNFSTEGFSQTIPELALISYFQRIILLSFSNSIGMVSGIQNIMIKGTVAITEFMTVSA</sequence>
<dbReference type="EMBL" id="BGPR01016406">
    <property type="protein sequence ID" value="GBN72869.1"/>
    <property type="molecule type" value="Genomic_DNA"/>
</dbReference>
<proteinExistence type="predicted"/>
<protein>
    <submittedName>
        <fullName evidence="2">Uncharacterized protein</fullName>
    </submittedName>
</protein>
<evidence type="ECO:0000256" key="1">
    <source>
        <dbReference type="SAM" id="MobiDB-lite"/>
    </source>
</evidence>
<feature type="region of interest" description="Disordered" evidence="1">
    <location>
        <begin position="1"/>
        <end position="21"/>
    </location>
</feature>
<feature type="compositionally biased region" description="Low complexity" evidence="1">
    <location>
        <begin position="11"/>
        <end position="21"/>
    </location>
</feature>
<gene>
    <name evidence="2" type="ORF">AVEN_113104_1</name>
</gene>
<evidence type="ECO:0000313" key="2">
    <source>
        <dbReference type="EMBL" id="GBN72869.1"/>
    </source>
</evidence>
<reference evidence="2 3" key="1">
    <citation type="journal article" date="2019" name="Sci. Rep.">
        <title>Orb-weaving spider Araneus ventricosus genome elucidates the spidroin gene catalogue.</title>
        <authorList>
            <person name="Kono N."/>
            <person name="Nakamura H."/>
            <person name="Ohtoshi R."/>
            <person name="Moran D.A.P."/>
            <person name="Shinohara A."/>
            <person name="Yoshida Y."/>
            <person name="Fujiwara M."/>
            <person name="Mori M."/>
            <person name="Tomita M."/>
            <person name="Arakawa K."/>
        </authorList>
    </citation>
    <scope>NUCLEOTIDE SEQUENCE [LARGE SCALE GENOMIC DNA]</scope>
</reference>
<comment type="caution">
    <text evidence="2">The sequence shown here is derived from an EMBL/GenBank/DDBJ whole genome shotgun (WGS) entry which is preliminary data.</text>
</comment>
<evidence type="ECO:0000313" key="3">
    <source>
        <dbReference type="Proteomes" id="UP000499080"/>
    </source>
</evidence>
<accession>A0A4Y2RC49</accession>
<keyword evidence="3" id="KW-1185">Reference proteome</keyword>
<dbReference type="Proteomes" id="UP000499080">
    <property type="component" value="Unassembled WGS sequence"/>
</dbReference>
<feature type="non-terminal residue" evidence="2">
    <location>
        <position position="72"/>
    </location>
</feature>
<organism evidence="2 3">
    <name type="scientific">Araneus ventricosus</name>
    <name type="common">Orbweaver spider</name>
    <name type="synonym">Epeira ventricosa</name>
    <dbReference type="NCBI Taxonomy" id="182803"/>
    <lineage>
        <taxon>Eukaryota</taxon>
        <taxon>Metazoa</taxon>
        <taxon>Ecdysozoa</taxon>
        <taxon>Arthropoda</taxon>
        <taxon>Chelicerata</taxon>
        <taxon>Arachnida</taxon>
        <taxon>Araneae</taxon>
        <taxon>Araneomorphae</taxon>
        <taxon>Entelegynae</taxon>
        <taxon>Araneoidea</taxon>
        <taxon>Araneidae</taxon>
        <taxon>Araneus</taxon>
    </lineage>
</organism>
<name>A0A4Y2RC49_ARAVE</name>
<dbReference type="AlphaFoldDB" id="A0A4Y2RC49"/>